<accession>A0A098Q2D7</accession>
<gene>
    <name evidence="1" type="ORF">GW15_0205180</name>
</gene>
<name>A0A098Q2D7_9XANT</name>
<dbReference type="NCBIfam" id="NF033691">
    <property type="entry name" value="immunity_MafI"/>
    <property type="match status" value="1"/>
</dbReference>
<reference evidence="1 2" key="1">
    <citation type="submission" date="2014-09" db="EMBL/GenBank/DDBJ databases">
        <title>A draft genome sequence for Xanthomonas axonopodis pv. vasculorum NCPPB 900.</title>
        <authorList>
            <person name="Harrison J."/>
            <person name="Studholme D.J."/>
        </authorList>
    </citation>
    <scope>NUCLEOTIDE SEQUENCE [LARGE SCALE GENOMIC DNA]</scope>
    <source>
        <strain evidence="1 2">NCPPB 900</strain>
    </source>
</reference>
<evidence type="ECO:0000313" key="2">
    <source>
        <dbReference type="Proteomes" id="UP000028012"/>
    </source>
</evidence>
<dbReference type="AlphaFoldDB" id="A0A098Q2D7"/>
<dbReference type="RefSeq" id="WP_042821533.1">
    <property type="nucleotide sequence ID" value="NZ_CP053649.1"/>
</dbReference>
<sequence length="84" mass="9719">MINQRIYDFGRKFSGRLENSVIDGALNYIDYGESALAFEILCDHLLEHDVVLDSKEYDEIMELISHLGLNPERPPFIHLADLRI</sequence>
<dbReference type="HOGENOM" id="CLU_176028_0_0_6"/>
<evidence type="ECO:0000313" key="1">
    <source>
        <dbReference type="EMBL" id="KGE53018.1"/>
    </source>
</evidence>
<dbReference type="GeneID" id="58004112"/>
<dbReference type="EMBL" id="JPHD02000045">
    <property type="protein sequence ID" value="KGE53018.1"/>
    <property type="molecule type" value="Genomic_DNA"/>
</dbReference>
<protein>
    <submittedName>
        <fullName evidence="1">Uncharacterized protein</fullName>
    </submittedName>
</protein>
<dbReference type="Proteomes" id="UP000028012">
    <property type="component" value="Unassembled WGS sequence"/>
</dbReference>
<comment type="caution">
    <text evidence="1">The sequence shown here is derived from an EMBL/GenBank/DDBJ whole genome shotgun (WGS) entry which is preliminary data.</text>
</comment>
<organism evidence="1 2">
    <name type="scientific">Xanthomonas axonopodis pv. vasculorum</name>
    <dbReference type="NCBI Taxonomy" id="325777"/>
    <lineage>
        <taxon>Bacteria</taxon>
        <taxon>Pseudomonadati</taxon>
        <taxon>Pseudomonadota</taxon>
        <taxon>Gammaproteobacteria</taxon>
        <taxon>Lysobacterales</taxon>
        <taxon>Lysobacteraceae</taxon>
        <taxon>Xanthomonas</taxon>
    </lineage>
</organism>
<proteinExistence type="predicted"/>
<dbReference type="InterPro" id="IPR047880">
    <property type="entry name" value="MafI-like"/>
</dbReference>